<keyword evidence="3" id="KW-1185">Reference proteome</keyword>
<dbReference type="Proteomes" id="UP000005380">
    <property type="component" value="Chromosome"/>
</dbReference>
<dbReference type="EMBL" id="CP007030">
    <property type="protein sequence ID" value="AHF00380.1"/>
    <property type="molecule type" value="Genomic_DNA"/>
</dbReference>
<dbReference type="InParanoid" id="W0DP48"/>
<organism evidence="2 3">
    <name type="scientific">Thiomicrospira aerophila AL3</name>
    <dbReference type="NCBI Taxonomy" id="717772"/>
    <lineage>
        <taxon>Bacteria</taxon>
        <taxon>Pseudomonadati</taxon>
        <taxon>Pseudomonadota</taxon>
        <taxon>Gammaproteobacteria</taxon>
        <taxon>Thiotrichales</taxon>
        <taxon>Piscirickettsiaceae</taxon>
        <taxon>Thiomicrospira</taxon>
    </lineage>
</organism>
<gene>
    <name evidence="2" type="ORF">THIAE_00240</name>
</gene>
<dbReference type="STRING" id="717772.THIAE_00240"/>
<dbReference type="KEGG" id="tao:THIAE_00240"/>
<reference evidence="2 3" key="1">
    <citation type="submission" date="2013-12" db="EMBL/GenBank/DDBJ databases">
        <authorList>
            <consortium name="DOE Joint Genome Institute"/>
            <person name="Kappler U."/>
            <person name="Huntemann M."/>
            <person name="Han J."/>
            <person name="Chen A."/>
            <person name="Kyrpides N."/>
            <person name="Mavromatis K."/>
            <person name="Markowitz V."/>
            <person name="Palaniappan K."/>
            <person name="Ivanova N."/>
            <person name="Schaumberg A."/>
            <person name="Pati A."/>
            <person name="Liolios K."/>
            <person name="Nordberg H.P."/>
            <person name="Cantor M.N."/>
            <person name="Hua S.X."/>
            <person name="Woyke T."/>
        </authorList>
    </citation>
    <scope>NUCLEOTIDE SEQUENCE [LARGE SCALE GENOMIC DNA]</scope>
    <source>
        <strain evidence="3">AL2</strain>
    </source>
</reference>
<keyword evidence="1" id="KW-0812">Transmembrane</keyword>
<name>W0DP48_9GAMM</name>
<keyword evidence="1" id="KW-1133">Transmembrane helix</keyword>
<dbReference type="AlphaFoldDB" id="W0DP48"/>
<sequence length="221" mass="24818">MMAKITAWLKSLRPVSWVIIISLVMFVILLNIVPQGRDYDRAILPWNATVNEQGQVLALGLTLNESTLREISQLYGRDIEVKLFELPSGERSAEAYLHSAYVGTIHTALVAKLNLTPQQLDEYFARGARITVSKQGAREVLLNSQDTLDLFNYPIGEITMVPRRRLTAEAIEKRFGAPASIHTDDDGIAYWYFPDKGLELLLLEGSNDILRFKPLAAFNGK</sequence>
<dbReference type="eggNOG" id="ENOG502Z7I2">
    <property type="taxonomic scope" value="Bacteria"/>
</dbReference>
<evidence type="ECO:0000313" key="3">
    <source>
        <dbReference type="Proteomes" id="UP000005380"/>
    </source>
</evidence>
<keyword evidence="1" id="KW-0472">Membrane</keyword>
<proteinExistence type="predicted"/>
<dbReference type="HOGENOM" id="CLU_105095_0_0_6"/>
<accession>W0DP48</accession>
<protein>
    <submittedName>
        <fullName evidence="2">Uncharacterized protein</fullName>
    </submittedName>
</protein>
<feature type="transmembrane region" description="Helical" evidence="1">
    <location>
        <begin position="15"/>
        <end position="33"/>
    </location>
</feature>
<evidence type="ECO:0000256" key="1">
    <source>
        <dbReference type="SAM" id="Phobius"/>
    </source>
</evidence>
<evidence type="ECO:0000313" key="2">
    <source>
        <dbReference type="EMBL" id="AHF00380.1"/>
    </source>
</evidence>